<dbReference type="Proteomes" id="UP001209476">
    <property type="component" value="Unassembled WGS sequence"/>
</dbReference>
<dbReference type="Pfam" id="PF13151">
    <property type="entry name" value="DUF3990"/>
    <property type="match status" value="1"/>
</dbReference>
<dbReference type="InterPro" id="IPR025051">
    <property type="entry name" value="DUF3990"/>
</dbReference>
<reference evidence="1" key="1">
    <citation type="submission" date="2022-11" db="EMBL/GenBank/DDBJ databases">
        <title>Genomic repertoires linked with pathogenic potency of arthritogenic Prevotella copri isolated from the gut of rheumatoid arthritis patients.</title>
        <authorList>
            <person name="Nii T."/>
            <person name="Maeda Y."/>
            <person name="Motooka D."/>
            <person name="Naito M."/>
            <person name="Matsumoto Y."/>
            <person name="Ogawa T."/>
            <person name="Oguro-Igashira E."/>
            <person name="Kishikawa T."/>
            <person name="Yamashita M."/>
            <person name="Koizumi S."/>
            <person name="Kurakawa T."/>
            <person name="Okumura R."/>
            <person name="Kayama H."/>
            <person name="Murakami M."/>
            <person name="Sakaguchi T."/>
            <person name="Das B."/>
            <person name="Nakamura S."/>
            <person name="Okada Y."/>
            <person name="Kumanogoh A."/>
            <person name="Takeda K."/>
        </authorList>
    </citation>
    <scope>NUCLEOTIDE SEQUENCE</scope>
    <source>
        <strain evidence="1">RA-N001-16</strain>
    </source>
</reference>
<evidence type="ECO:0000313" key="1">
    <source>
        <dbReference type="EMBL" id="MCW4166029.1"/>
    </source>
</evidence>
<accession>A0AAW5UZZ5</accession>
<evidence type="ECO:0000313" key="2">
    <source>
        <dbReference type="Proteomes" id="UP001209476"/>
    </source>
</evidence>
<organism evidence="1 2">
    <name type="scientific">Segatella copri</name>
    <dbReference type="NCBI Taxonomy" id="165179"/>
    <lineage>
        <taxon>Bacteria</taxon>
        <taxon>Pseudomonadati</taxon>
        <taxon>Bacteroidota</taxon>
        <taxon>Bacteroidia</taxon>
        <taxon>Bacteroidales</taxon>
        <taxon>Prevotellaceae</taxon>
        <taxon>Segatella</taxon>
    </lineage>
</organism>
<dbReference type="RefSeq" id="WP_264912046.1">
    <property type="nucleotide sequence ID" value="NZ_JAPDUK010000001.1"/>
</dbReference>
<comment type="caution">
    <text evidence="1">The sequence shown here is derived from an EMBL/GenBank/DDBJ whole genome shotgun (WGS) entry which is preliminary data.</text>
</comment>
<dbReference type="EMBL" id="JAPDUM010000002">
    <property type="protein sequence ID" value="MCW4166029.1"/>
    <property type="molecule type" value="Genomic_DNA"/>
</dbReference>
<proteinExistence type="predicted"/>
<protein>
    <submittedName>
        <fullName evidence="1">DUF3990 domain-containing protein</fullName>
    </submittedName>
</protein>
<gene>
    <name evidence="1" type="ORF">ONS98_12595</name>
</gene>
<name>A0AAW5UZZ5_9BACT</name>
<sequence>MSKEWRTIRMLKLYHGSNVVIDKIDLCLSRKGKDFGCGFYLNPNESQAREMAVRTAQRLQEGTPVVNAYLFDDSLLMEDSTVLSVKVFEDYSEEWAEFILMNRRNMTSTPAHPYDIVIGPIADDTVGLQMRRFIQGYISIDRMIEELRFKKPAVQYFFGTEKAVSYLKKI</sequence>
<dbReference type="AlphaFoldDB" id="A0AAW5UZZ5"/>